<dbReference type="Proteomes" id="UP000235388">
    <property type="component" value="Unassembled WGS sequence"/>
</dbReference>
<evidence type="ECO:0000256" key="2">
    <source>
        <dbReference type="ARBA" id="ARBA00022692"/>
    </source>
</evidence>
<sequence>MPKPSFGLIQAKLLPQYFKMTSGLSALMLGIHVKLGSSLHRSCNGSADSTYVLRYLLASMTISSLINLFYVGPKTTEIMLSRHQLEAAEKKSCDEPDVSDRMRQLNKQFSKFHGISSGLNLLGFIAPSIFMSLWTGEYGLF</sequence>
<keyword evidence="9" id="KW-1185">Reference proteome</keyword>
<evidence type="ECO:0000256" key="5">
    <source>
        <dbReference type="SAM" id="Phobius"/>
    </source>
</evidence>
<protein>
    <recommendedName>
        <fullName evidence="6">TMEM205-like domain-containing protein</fullName>
    </recommendedName>
</protein>
<dbReference type="InterPro" id="IPR053009">
    <property type="entry name" value="Xanthocillin_Biosynth-Assoc"/>
</dbReference>
<dbReference type="EMBL" id="PGCJ01000994">
    <property type="protein sequence ID" value="PLW12090.1"/>
    <property type="molecule type" value="Genomic_DNA"/>
</dbReference>
<accession>A0A2N5SFQ3</accession>
<gene>
    <name evidence="7" type="ORF">PCANC_21944</name>
    <name evidence="8" type="ORF">PCANC_22416</name>
</gene>
<dbReference type="EMBL" id="PGCJ01000420">
    <property type="protein sequence ID" value="PLW29141.1"/>
    <property type="molecule type" value="Genomic_DNA"/>
</dbReference>
<dbReference type="PANTHER" id="PTHR23241">
    <property type="entry name" value="LATE EMBRYOGENESIS ABUNDANT PLANTS LEA-RELATED"/>
    <property type="match status" value="1"/>
</dbReference>
<keyword evidence="3 5" id="KW-1133">Transmembrane helix</keyword>
<evidence type="ECO:0000259" key="6">
    <source>
        <dbReference type="Pfam" id="PF13664"/>
    </source>
</evidence>
<keyword evidence="4 5" id="KW-0472">Membrane</keyword>
<dbReference type="InterPro" id="IPR025423">
    <property type="entry name" value="TMEM205-like"/>
</dbReference>
<feature type="transmembrane region" description="Helical" evidence="5">
    <location>
        <begin position="21"/>
        <end position="40"/>
    </location>
</feature>
<keyword evidence="2 5" id="KW-0812">Transmembrane</keyword>
<dbReference type="GO" id="GO:0016020">
    <property type="term" value="C:membrane"/>
    <property type="evidence" value="ECO:0007669"/>
    <property type="project" value="UniProtKB-SubCell"/>
</dbReference>
<proteinExistence type="predicted"/>
<feature type="transmembrane region" description="Helical" evidence="5">
    <location>
        <begin position="52"/>
        <end position="72"/>
    </location>
</feature>
<dbReference type="STRING" id="200324.A0A2N5SFQ3"/>
<dbReference type="Pfam" id="PF13664">
    <property type="entry name" value="DUF4149"/>
    <property type="match status" value="1"/>
</dbReference>
<dbReference type="AlphaFoldDB" id="A0A2N5SFQ3"/>
<organism evidence="7 9">
    <name type="scientific">Puccinia coronata f. sp. avenae</name>
    <dbReference type="NCBI Taxonomy" id="200324"/>
    <lineage>
        <taxon>Eukaryota</taxon>
        <taxon>Fungi</taxon>
        <taxon>Dikarya</taxon>
        <taxon>Basidiomycota</taxon>
        <taxon>Pucciniomycotina</taxon>
        <taxon>Pucciniomycetes</taxon>
        <taxon>Pucciniales</taxon>
        <taxon>Pucciniaceae</taxon>
        <taxon>Puccinia</taxon>
    </lineage>
</organism>
<evidence type="ECO:0000313" key="8">
    <source>
        <dbReference type="EMBL" id="PLW29141.1"/>
    </source>
</evidence>
<reference evidence="7 9" key="1">
    <citation type="submission" date="2017-11" db="EMBL/GenBank/DDBJ databases">
        <title>De novo assembly and phasing of dikaryotic genomes from two isolates of Puccinia coronata f. sp. avenae, the causal agent of oat crown rust.</title>
        <authorList>
            <person name="Miller M.E."/>
            <person name="Zhang Y."/>
            <person name="Omidvar V."/>
            <person name="Sperschneider J."/>
            <person name="Schwessinger B."/>
            <person name="Raley C."/>
            <person name="Palmer J.M."/>
            <person name="Garnica D."/>
            <person name="Upadhyaya N."/>
            <person name="Rathjen J."/>
            <person name="Taylor J.M."/>
            <person name="Park R.F."/>
            <person name="Dodds P.N."/>
            <person name="Hirsch C.D."/>
            <person name="Kianian S.F."/>
            <person name="Figueroa M."/>
        </authorList>
    </citation>
    <scope>NUCLEOTIDE SEQUENCE [LARGE SCALE GENOMIC DNA]</scope>
    <source>
        <strain evidence="7">12NC29</strain>
    </source>
</reference>
<evidence type="ECO:0000313" key="7">
    <source>
        <dbReference type="EMBL" id="PLW12090.1"/>
    </source>
</evidence>
<comment type="caution">
    <text evidence="7">The sequence shown here is derived from an EMBL/GenBank/DDBJ whole genome shotgun (WGS) entry which is preliminary data.</text>
</comment>
<feature type="domain" description="TMEM205-like" evidence="6">
    <location>
        <begin position="1"/>
        <end position="83"/>
    </location>
</feature>
<feature type="transmembrane region" description="Helical" evidence="5">
    <location>
        <begin position="112"/>
        <end position="134"/>
    </location>
</feature>
<name>A0A2N5SFQ3_9BASI</name>
<dbReference type="OrthoDB" id="1641132at2759"/>
<evidence type="ECO:0000256" key="3">
    <source>
        <dbReference type="ARBA" id="ARBA00022989"/>
    </source>
</evidence>
<comment type="subcellular location">
    <subcellularLocation>
        <location evidence="1">Membrane</location>
    </subcellularLocation>
</comment>
<evidence type="ECO:0000256" key="1">
    <source>
        <dbReference type="ARBA" id="ARBA00004370"/>
    </source>
</evidence>
<evidence type="ECO:0000256" key="4">
    <source>
        <dbReference type="ARBA" id="ARBA00023136"/>
    </source>
</evidence>
<evidence type="ECO:0000313" key="9">
    <source>
        <dbReference type="Proteomes" id="UP000235388"/>
    </source>
</evidence>
<dbReference type="PANTHER" id="PTHR23241:SF102">
    <property type="entry name" value="LD23009P"/>
    <property type="match status" value="1"/>
</dbReference>